<dbReference type="InterPro" id="IPR042099">
    <property type="entry name" value="ANL_N_sf"/>
</dbReference>
<accession>A0AA39WYT1</accession>
<keyword evidence="7" id="KW-1185">Reference proteome</keyword>
<evidence type="ECO:0000256" key="4">
    <source>
        <dbReference type="SAM" id="Phobius"/>
    </source>
</evidence>
<gene>
    <name evidence="6" type="ORF">B0T14DRAFT_536722</name>
</gene>
<dbReference type="Pfam" id="PF00501">
    <property type="entry name" value="AMP-binding"/>
    <property type="match status" value="1"/>
</dbReference>
<keyword evidence="4" id="KW-1133">Transmembrane helix</keyword>
<dbReference type="Gene3D" id="3.40.50.12780">
    <property type="entry name" value="N-terminal domain of ligase-like"/>
    <property type="match status" value="1"/>
</dbReference>
<sequence>MFVSAPFRSLDNLSPEDQRLFNLFGRGPVVKPPHLIVHHAFEAVAAAHPSAVAVQQHDGASITYAELDRRANMLANSLRTTHGIRKGDRVLLVVSRSIEMVVFIFAVLKAGGQYAPVDGGVTPVETLAHQITDSGAPLVLCLPKHQAKVEQSIASARATGVKVLSLDPDSQLWTDGDARNPGVQVSPQDGAYVIYTSGTTGKPKGVDVIHHGVTHMLLVEPSKLGITVGKKVAQQLNVGFDMCAWEILATLMNGGTLCTRGSGNEAWTNCLRQVDIVISTPTIVLRRLPRHEDFPNLKTIVVGGEPCPKTLADYWAPHVNFLNVCGPTEITVLNTAHLHKQGGPLTIGKPNPNTNLYILEEDENPVKIGEPGLMWVGGAGVSRGYLNLPELTAARFKPDKFIGVGMMFNTGDIGRWLSDGNIATGGRKDDQVKINGFRVELDGVSRAIEAHTDVIKGCALHVDGKLWGFYSASAVVPEEELKRCVGTHQPYYAVPAVWRHFTEIPLTANGKLHKQALIDIARGAVDVSCEVFFEEKGNTSSSSTSSSSHDGKSDDDDDKLPEANGSIWQWLRYKGLSAYHKLFITIMAANVAAFAVTLWKSRNSGFRLPLSILSTAVSANLLASVLLRQDYVVNFIFWLATRPGTSAPFFIRRRLAHVYHYGGVHSSCSVAASLWWVVFTVSATIHFTDPISPSRHGPIVLTLTYLILALLLAILTMAHPTLRAKLHNQFECTHRFAGWSALALVWSHLLVTAASQLSPSDSLGLALAKAPALYFLFLTTLSIALPWLRLRCVPVVPEPLSAHAIRLHFPTLPTPGPFASHGVRITDRPLVEWHAFAAIPTTSPSSPTPPSINSNKDGKGLSILLSRAGDWTSHILSHPPSQIYTRGVPASGVLAIAPLFRKIILVATGSGIGPCLPLILQRSIPLRIIWSTRNPLKTYGKEIVDAVMEADARAVVVDTSKEGKRGDLVEVVWGVWREGQRMGTGAECVCVVSNKKTTGRVVWEMERRGVPAYGPIWDS</sequence>
<comment type="caution">
    <text evidence="6">The sequence shown here is derived from an EMBL/GenBank/DDBJ whole genome shotgun (WGS) entry which is preliminary data.</text>
</comment>
<feature type="transmembrane region" description="Helical" evidence="4">
    <location>
        <begin position="699"/>
        <end position="718"/>
    </location>
</feature>
<dbReference type="PROSITE" id="PS00455">
    <property type="entry name" value="AMP_BINDING"/>
    <property type="match status" value="1"/>
</dbReference>
<evidence type="ECO:0000259" key="5">
    <source>
        <dbReference type="Pfam" id="PF00501"/>
    </source>
</evidence>
<dbReference type="InterPro" id="IPR000873">
    <property type="entry name" value="AMP-dep_synth/lig_dom"/>
</dbReference>
<evidence type="ECO:0000313" key="7">
    <source>
        <dbReference type="Proteomes" id="UP001175000"/>
    </source>
</evidence>
<feature type="transmembrane region" description="Helical" evidence="4">
    <location>
        <begin position="582"/>
        <end position="599"/>
    </location>
</feature>
<dbReference type="InterPro" id="IPR020845">
    <property type="entry name" value="AMP-binding_CS"/>
</dbReference>
<dbReference type="InterPro" id="IPR010071">
    <property type="entry name" value="AA_adenyl_dom"/>
</dbReference>
<dbReference type="PANTHER" id="PTHR33927">
    <property type="entry name" value="TRANSMEMBRANE PROTEIN"/>
    <property type="match status" value="1"/>
</dbReference>
<evidence type="ECO:0000256" key="2">
    <source>
        <dbReference type="ARBA" id="ARBA00022553"/>
    </source>
</evidence>
<name>A0AA39WYT1_9PEZI</name>
<dbReference type="PANTHER" id="PTHR33927:SF5">
    <property type="entry name" value="ENZYME, PUTATIVE (AFU_ORTHOLOGUE AFUA_8G01222)-RELATED"/>
    <property type="match status" value="1"/>
</dbReference>
<feature type="region of interest" description="Disordered" evidence="3">
    <location>
        <begin position="537"/>
        <end position="560"/>
    </location>
</feature>
<dbReference type="SUPFAM" id="SSF52343">
    <property type="entry name" value="Ferredoxin reductase-like, C-terminal NADP-linked domain"/>
    <property type="match status" value="1"/>
</dbReference>
<evidence type="ECO:0000313" key="6">
    <source>
        <dbReference type="EMBL" id="KAK0624100.1"/>
    </source>
</evidence>
<reference evidence="6" key="1">
    <citation type="submission" date="2023-06" db="EMBL/GenBank/DDBJ databases">
        <title>Genome-scale phylogeny and comparative genomics of the fungal order Sordariales.</title>
        <authorList>
            <consortium name="Lawrence Berkeley National Laboratory"/>
            <person name="Hensen N."/>
            <person name="Bonometti L."/>
            <person name="Westerberg I."/>
            <person name="Brannstrom I.O."/>
            <person name="Guillou S."/>
            <person name="Cros-Aarteil S."/>
            <person name="Calhoun S."/>
            <person name="Haridas S."/>
            <person name="Kuo A."/>
            <person name="Mondo S."/>
            <person name="Pangilinan J."/>
            <person name="Riley R."/>
            <person name="Labutti K."/>
            <person name="Andreopoulos B."/>
            <person name="Lipzen A."/>
            <person name="Chen C."/>
            <person name="Yanf M."/>
            <person name="Daum C."/>
            <person name="Ng V."/>
            <person name="Clum A."/>
            <person name="Steindorff A."/>
            <person name="Ohm R."/>
            <person name="Martin F."/>
            <person name="Silar P."/>
            <person name="Natvig D."/>
            <person name="Lalanne C."/>
            <person name="Gautier V."/>
            <person name="Ament-Velasquez S.L."/>
            <person name="Kruys A."/>
            <person name="Hutchinson M.I."/>
            <person name="Powell A.J."/>
            <person name="Barry K."/>
            <person name="Miller A.N."/>
            <person name="Grigoriev I.V."/>
            <person name="Debuchy R."/>
            <person name="Gladieux P."/>
            <person name="Thoren M.H."/>
            <person name="Johannesson H."/>
        </authorList>
    </citation>
    <scope>NUCLEOTIDE SEQUENCE</scope>
    <source>
        <strain evidence="6">CBS 606.72</strain>
    </source>
</reference>
<dbReference type="Proteomes" id="UP001175000">
    <property type="component" value="Unassembled WGS sequence"/>
</dbReference>
<keyword evidence="4" id="KW-0472">Membrane</keyword>
<dbReference type="InterPro" id="IPR052979">
    <property type="entry name" value="Adenylate-forming_domain"/>
</dbReference>
<proteinExistence type="predicted"/>
<feature type="transmembrane region" description="Helical" evidence="4">
    <location>
        <begin position="770"/>
        <end position="788"/>
    </location>
</feature>
<dbReference type="SUPFAM" id="SSF56801">
    <property type="entry name" value="Acetyl-CoA synthetase-like"/>
    <property type="match status" value="1"/>
</dbReference>
<feature type="transmembrane region" description="Helical" evidence="4">
    <location>
        <begin position="658"/>
        <end position="679"/>
    </location>
</feature>
<dbReference type="EMBL" id="JAULSU010000003">
    <property type="protein sequence ID" value="KAK0624100.1"/>
    <property type="molecule type" value="Genomic_DNA"/>
</dbReference>
<dbReference type="InterPro" id="IPR045851">
    <property type="entry name" value="AMP-bd_C_sf"/>
</dbReference>
<keyword evidence="1" id="KW-0596">Phosphopantetheine</keyword>
<organism evidence="6 7">
    <name type="scientific">Immersiella caudata</name>
    <dbReference type="NCBI Taxonomy" id="314043"/>
    <lineage>
        <taxon>Eukaryota</taxon>
        <taxon>Fungi</taxon>
        <taxon>Dikarya</taxon>
        <taxon>Ascomycota</taxon>
        <taxon>Pezizomycotina</taxon>
        <taxon>Sordariomycetes</taxon>
        <taxon>Sordariomycetidae</taxon>
        <taxon>Sordariales</taxon>
        <taxon>Lasiosphaeriaceae</taxon>
        <taxon>Immersiella</taxon>
    </lineage>
</organism>
<protein>
    <recommendedName>
        <fullName evidence="5">AMP-dependent synthetase/ligase domain-containing protein</fullName>
    </recommendedName>
</protein>
<keyword evidence="4" id="KW-0812">Transmembrane</keyword>
<keyword evidence="2" id="KW-0597">Phosphoprotein</keyword>
<feature type="domain" description="AMP-dependent synthetase/ligase" evidence="5">
    <location>
        <begin position="41"/>
        <end position="386"/>
    </location>
</feature>
<dbReference type="InterPro" id="IPR039261">
    <property type="entry name" value="FNR_nucleotide-bd"/>
</dbReference>
<dbReference type="Gene3D" id="3.30.300.30">
    <property type="match status" value="1"/>
</dbReference>
<evidence type="ECO:0000256" key="3">
    <source>
        <dbReference type="SAM" id="MobiDB-lite"/>
    </source>
</evidence>
<dbReference type="AlphaFoldDB" id="A0AA39WYT1"/>
<evidence type="ECO:0000256" key="1">
    <source>
        <dbReference type="ARBA" id="ARBA00022450"/>
    </source>
</evidence>
<feature type="transmembrane region" description="Helical" evidence="4">
    <location>
        <begin position="739"/>
        <end position="758"/>
    </location>
</feature>
<dbReference type="NCBIfam" id="TIGR01733">
    <property type="entry name" value="AA-adenyl-dom"/>
    <property type="match status" value="1"/>
</dbReference>